<name>A0ABT6S1L1_9ACTN</name>
<reference evidence="1 2" key="1">
    <citation type="submission" date="2023-05" db="EMBL/GenBank/DDBJ databases">
        <title>Draft genome sequence of Streptomyces sp. B-S-A8 isolated from a cave soil in Thailand.</title>
        <authorList>
            <person name="Chamroensaksri N."/>
            <person name="Muangham S."/>
        </authorList>
    </citation>
    <scope>NUCLEOTIDE SEQUENCE [LARGE SCALE GENOMIC DNA]</scope>
    <source>
        <strain evidence="1 2">B-S-A8</strain>
    </source>
</reference>
<sequence length="100" mass="10698">MALITHHYLATPDTRYEVSDMDAATANQLIGVNTIAGFTPIVHRHTAAGEPLRTRDGDFLTVVALHGTSVVGVVAFEQATAPAVVPEPRTSRVRFTGTSR</sequence>
<organism evidence="1 2">
    <name type="scientific">Streptomyces solicavernae</name>
    <dbReference type="NCBI Taxonomy" id="3043614"/>
    <lineage>
        <taxon>Bacteria</taxon>
        <taxon>Bacillati</taxon>
        <taxon>Actinomycetota</taxon>
        <taxon>Actinomycetes</taxon>
        <taxon>Kitasatosporales</taxon>
        <taxon>Streptomycetaceae</taxon>
        <taxon>Streptomyces</taxon>
    </lineage>
</organism>
<protein>
    <submittedName>
        <fullName evidence="1">Uncharacterized protein</fullName>
    </submittedName>
</protein>
<comment type="caution">
    <text evidence="1">The sequence shown here is derived from an EMBL/GenBank/DDBJ whole genome shotgun (WGS) entry which is preliminary data.</text>
</comment>
<dbReference type="RefSeq" id="WP_282516968.1">
    <property type="nucleotide sequence ID" value="NZ_JASCIR010000050.1"/>
</dbReference>
<keyword evidence="2" id="KW-1185">Reference proteome</keyword>
<accession>A0ABT6S1L1</accession>
<dbReference type="EMBL" id="JASCIR010000050">
    <property type="protein sequence ID" value="MDI3390480.1"/>
    <property type="molecule type" value="Genomic_DNA"/>
</dbReference>
<proteinExistence type="predicted"/>
<dbReference type="Proteomes" id="UP001224661">
    <property type="component" value="Unassembled WGS sequence"/>
</dbReference>
<evidence type="ECO:0000313" key="2">
    <source>
        <dbReference type="Proteomes" id="UP001224661"/>
    </source>
</evidence>
<gene>
    <name evidence="1" type="ORF">QIS99_30440</name>
</gene>
<evidence type="ECO:0000313" key="1">
    <source>
        <dbReference type="EMBL" id="MDI3390480.1"/>
    </source>
</evidence>